<gene>
    <name evidence="1" type="ORF">ABMA28_001992</name>
</gene>
<protein>
    <submittedName>
        <fullName evidence="1">Uncharacterized protein</fullName>
    </submittedName>
</protein>
<comment type="caution">
    <text evidence="1">The sequence shown here is derived from an EMBL/GenBank/DDBJ whole genome shotgun (WGS) entry which is preliminary data.</text>
</comment>
<reference evidence="1 2" key="1">
    <citation type="submission" date="2024-06" db="EMBL/GenBank/DDBJ databases">
        <title>A chromosome-level genome assembly of beet webworm, Loxostege sticticalis.</title>
        <authorList>
            <person name="Zhang Y."/>
        </authorList>
    </citation>
    <scope>NUCLEOTIDE SEQUENCE [LARGE SCALE GENOMIC DNA]</scope>
    <source>
        <strain evidence="1">AQ028</strain>
        <tissue evidence="1">Male pupae</tissue>
    </source>
</reference>
<dbReference type="AlphaFoldDB" id="A0ABD0SZD6"/>
<organism evidence="1 2">
    <name type="scientific">Loxostege sticticalis</name>
    <name type="common">Beet webworm moth</name>
    <dbReference type="NCBI Taxonomy" id="481309"/>
    <lineage>
        <taxon>Eukaryota</taxon>
        <taxon>Metazoa</taxon>
        <taxon>Ecdysozoa</taxon>
        <taxon>Arthropoda</taxon>
        <taxon>Hexapoda</taxon>
        <taxon>Insecta</taxon>
        <taxon>Pterygota</taxon>
        <taxon>Neoptera</taxon>
        <taxon>Endopterygota</taxon>
        <taxon>Lepidoptera</taxon>
        <taxon>Glossata</taxon>
        <taxon>Ditrysia</taxon>
        <taxon>Pyraloidea</taxon>
        <taxon>Crambidae</taxon>
        <taxon>Pyraustinae</taxon>
        <taxon>Loxostege</taxon>
    </lineage>
</organism>
<dbReference type="EMBL" id="JBEDNZ010000012">
    <property type="protein sequence ID" value="KAL0831121.1"/>
    <property type="molecule type" value="Genomic_DNA"/>
</dbReference>
<evidence type="ECO:0000313" key="2">
    <source>
        <dbReference type="Proteomes" id="UP001549921"/>
    </source>
</evidence>
<sequence length="158" mass="18668">MCPAHCHLRLLILLALLVGVLYCLHLLVKDYQALTAPRLLRMLFKRDTNSMNESISAWTPHVRWRMILHHDPIQCARYLYCELGATNIKHTDLQRGFVYMLSLEPKELDRTSRDVFLQAYNYGATYKNGGYCRNEFPYCPFDYTLLFQLIEYLINQKD</sequence>
<name>A0ABD0SZD6_LOXSC</name>
<dbReference type="Proteomes" id="UP001549921">
    <property type="component" value="Unassembled WGS sequence"/>
</dbReference>
<proteinExistence type="predicted"/>
<evidence type="ECO:0000313" key="1">
    <source>
        <dbReference type="EMBL" id="KAL0831121.1"/>
    </source>
</evidence>
<accession>A0ABD0SZD6</accession>